<accession>A0AAN7Z4H1</accession>
<comment type="caution">
    <text evidence="2">The sequence shown here is derived from an EMBL/GenBank/DDBJ whole genome shotgun (WGS) entry which is preliminary data.</text>
</comment>
<dbReference type="Proteomes" id="UP001305414">
    <property type="component" value="Unassembled WGS sequence"/>
</dbReference>
<proteinExistence type="predicted"/>
<keyword evidence="3" id="KW-1185">Reference proteome</keyword>
<name>A0AAN7Z4H1_9PEZI</name>
<organism evidence="2 3">
    <name type="scientific">Xylaria bambusicola</name>
    <dbReference type="NCBI Taxonomy" id="326684"/>
    <lineage>
        <taxon>Eukaryota</taxon>
        <taxon>Fungi</taxon>
        <taxon>Dikarya</taxon>
        <taxon>Ascomycota</taxon>
        <taxon>Pezizomycotina</taxon>
        <taxon>Sordariomycetes</taxon>
        <taxon>Xylariomycetidae</taxon>
        <taxon>Xylariales</taxon>
        <taxon>Xylariaceae</taxon>
        <taxon>Xylaria</taxon>
    </lineage>
</organism>
<sequence>MTPNSQEPLLAPGYFRQPSDPFHISNRITERDILPSKQVAQPTFADQELSSTEVAMTYPDTKYKRKVP</sequence>
<protein>
    <submittedName>
        <fullName evidence="2">Uncharacterized protein</fullName>
    </submittedName>
</protein>
<dbReference type="EMBL" id="JAWHQM010000011">
    <property type="protein sequence ID" value="KAK5629402.1"/>
    <property type="molecule type" value="Genomic_DNA"/>
</dbReference>
<gene>
    <name evidence="2" type="ORF">RRF57_005117</name>
</gene>
<dbReference type="AlphaFoldDB" id="A0AAN7Z4H1"/>
<reference evidence="2 3" key="1">
    <citation type="submission" date="2023-10" db="EMBL/GenBank/DDBJ databases">
        <title>Draft genome sequence of Xylaria bambusicola isolate GMP-LS, the root and basal stem rot pathogen of sugarcane in Indonesia.</title>
        <authorList>
            <person name="Selvaraj P."/>
            <person name="Muralishankar V."/>
            <person name="Muruganantham S."/>
            <person name="Sp S."/>
            <person name="Haryani S."/>
            <person name="Lau K.J.X."/>
            <person name="Naqvi N.I."/>
        </authorList>
    </citation>
    <scope>NUCLEOTIDE SEQUENCE [LARGE SCALE GENOMIC DNA]</scope>
    <source>
        <strain evidence="2">GMP-LS</strain>
    </source>
</reference>
<evidence type="ECO:0000313" key="2">
    <source>
        <dbReference type="EMBL" id="KAK5629402.1"/>
    </source>
</evidence>
<evidence type="ECO:0000313" key="3">
    <source>
        <dbReference type="Proteomes" id="UP001305414"/>
    </source>
</evidence>
<evidence type="ECO:0000256" key="1">
    <source>
        <dbReference type="SAM" id="MobiDB-lite"/>
    </source>
</evidence>
<feature type="region of interest" description="Disordered" evidence="1">
    <location>
        <begin position="1"/>
        <end position="22"/>
    </location>
</feature>